<evidence type="ECO:0000313" key="3">
    <source>
        <dbReference type="Proteomes" id="UP000324222"/>
    </source>
</evidence>
<reference evidence="2 3" key="1">
    <citation type="submission" date="2019-05" db="EMBL/GenBank/DDBJ databases">
        <title>Another draft genome of Portunus trituberculatus and its Hox gene families provides insights of decapod evolution.</title>
        <authorList>
            <person name="Jeong J.-H."/>
            <person name="Song I."/>
            <person name="Kim S."/>
            <person name="Choi T."/>
            <person name="Kim D."/>
            <person name="Ryu S."/>
            <person name="Kim W."/>
        </authorList>
    </citation>
    <scope>NUCLEOTIDE SEQUENCE [LARGE SCALE GENOMIC DNA]</scope>
    <source>
        <tissue evidence="2">Muscle</tissue>
    </source>
</reference>
<keyword evidence="3" id="KW-1185">Reference proteome</keyword>
<organism evidence="2 3">
    <name type="scientific">Portunus trituberculatus</name>
    <name type="common">Swimming crab</name>
    <name type="synonym">Neptunus trituberculatus</name>
    <dbReference type="NCBI Taxonomy" id="210409"/>
    <lineage>
        <taxon>Eukaryota</taxon>
        <taxon>Metazoa</taxon>
        <taxon>Ecdysozoa</taxon>
        <taxon>Arthropoda</taxon>
        <taxon>Crustacea</taxon>
        <taxon>Multicrustacea</taxon>
        <taxon>Malacostraca</taxon>
        <taxon>Eumalacostraca</taxon>
        <taxon>Eucarida</taxon>
        <taxon>Decapoda</taxon>
        <taxon>Pleocyemata</taxon>
        <taxon>Brachyura</taxon>
        <taxon>Eubrachyura</taxon>
        <taxon>Portunoidea</taxon>
        <taxon>Portunidae</taxon>
        <taxon>Portuninae</taxon>
        <taxon>Portunus</taxon>
    </lineage>
</organism>
<accession>A0A5B7CNC8</accession>
<comment type="caution">
    <text evidence="2">The sequence shown here is derived from an EMBL/GenBank/DDBJ whole genome shotgun (WGS) entry which is preliminary data.</text>
</comment>
<dbReference type="EMBL" id="VSRR010000136">
    <property type="protein sequence ID" value="MPC10929.1"/>
    <property type="molecule type" value="Genomic_DNA"/>
</dbReference>
<feature type="compositionally biased region" description="Low complexity" evidence="1">
    <location>
        <begin position="44"/>
        <end position="58"/>
    </location>
</feature>
<evidence type="ECO:0000313" key="2">
    <source>
        <dbReference type="EMBL" id="MPC10929.1"/>
    </source>
</evidence>
<gene>
    <name evidence="2" type="ORF">E2C01_003573</name>
</gene>
<protein>
    <submittedName>
        <fullName evidence="2">Uncharacterized protein</fullName>
    </submittedName>
</protein>
<evidence type="ECO:0000256" key="1">
    <source>
        <dbReference type="SAM" id="MobiDB-lite"/>
    </source>
</evidence>
<dbReference type="AlphaFoldDB" id="A0A5B7CNC8"/>
<sequence length="64" mass="6718">MRRKHTLGDLPSVSTGIIQTGFEEDYLHASLRCEPASLRPGKGAPRPSQASPPAVPAAGVVHNS</sequence>
<proteinExistence type="predicted"/>
<name>A0A5B7CNC8_PORTR</name>
<feature type="region of interest" description="Disordered" evidence="1">
    <location>
        <begin position="36"/>
        <end position="64"/>
    </location>
</feature>
<dbReference type="Proteomes" id="UP000324222">
    <property type="component" value="Unassembled WGS sequence"/>
</dbReference>